<gene>
    <name evidence="1" type="ORF">P0M35_05535</name>
</gene>
<dbReference type="AlphaFoldDB" id="A0AAE3NWZ6"/>
<dbReference type="Proteomes" id="UP001221302">
    <property type="component" value="Unassembled WGS sequence"/>
</dbReference>
<keyword evidence="2" id="KW-1185">Reference proteome</keyword>
<dbReference type="RefSeq" id="WP_321535368.1">
    <property type="nucleotide sequence ID" value="NZ_JARGDL010000005.1"/>
</dbReference>
<name>A0AAE3NWZ6_9BACT</name>
<protein>
    <submittedName>
        <fullName evidence="1">Uncharacterized protein</fullName>
    </submittedName>
</protein>
<reference evidence="1" key="1">
    <citation type="submission" date="2023-03" db="EMBL/GenBank/DDBJ databases">
        <title>Stygiobacter electus gen. nov., sp. nov., facultatively anaerobic thermotolerant bacterium of the class Ignavibacteria from a well of Yessentuki mineral water deposit.</title>
        <authorList>
            <person name="Podosokorskaya O.A."/>
            <person name="Elcheninov A.G."/>
            <person name="Petrova N.F."/>
            <person name="Zavarzina D.G."/>
            <person name="Kublanov I.V."/>
            <person name="Merkel A.Y."/>
        </authorList>
    </citation>
    <scope>NUCLEOTIDE SEQUENCE</scope>
    <source>
        <strain evidence="1">09-Me</strain>
    </source>
</reference>
<dbReference type="EMBL" id="JARGDL010000005">
    <property type="protein sequence ID" value="MDF1611601.1"/>
    <property type="molecule type" value="Genomic_DNA"/>
</dbReference>
<sequence>MNVKIEKLSNRLEATCWVFSSIKFVVKIGFESINETSDLTLLLSILLASVLLSEKRNSPTIKSKKKYVNVIDFKISLKFSMQI</sequence>
<organism evidence="1 2">
    <name type="scientific">Stygiobacter electus</name>
    <dbReference type="NCBI Taxonomy" id="3032292"/>
    <lineage>
        <taxon>Bacteria</taxon>
        <taxon>Pseudomonadati</taxon>
        <taxon>Ignavibacteriota</taxon>
        <taxon>Ignavibacteria</taxon>
        <taxon>Ignavibacteriales</taxon>
        <taxon>Melioribacteraceae</taxon>
        <taxon>Stygiobacter</taxon>
    </lineage>
</organism>
<evidence type="ECO:0000313" key="1">
    <source>
        <dbReference type="EMBL" id="MDF1611601.1"/>
    </source>
</evidence>
<proteinExistence type="predicted"/>
<accession>A0AAE3NWZ6</accession>
<evidence type="ECO:0000313" key="2">
    <source>
        <dbReference type="Proteomes" id="UP001221302"/>
    </source>
</evidence>
<comment type="caution">
    <text evidence="1">The sequence shown here is derived from an EMBL/GenBank/DDBJ whole genome shotgun (WGS) entry which is preliminary data.</text>
</comment>